<accession>A0ABQ6WMI7</accession>
<evidence type="ECO:0000256" key="1">
    <source>
        <dbReference type="SAM" id="Phobius"/>
    </source>
</evidence>
<dbReference type="Proteomes" id="UP000325395">
    <property type="component" value="Unassembled WGS sequence"/>
</dbReference>
<gene>
    <name evidence="2" type="ORF">BDV36DRAFT_254201</name>
</gene>
<keyword evidence="1" id="KW-1133">Transmembrane helix</keyword>
<reference evidence="2 3" key="1">
    <citation type="submission" date="2019-04" db="EMBL/GenBank/DDBJ databases">
        <authorList>
            <consortium name="DOE Joint Genome Institute"/>
            <person name="Mondo S."/>
            <person name="Kjaerbolling I."/>
            <person name="Vesth T."/>
            <person name="Frisvad J.C."/>
            <person name="Nybo J.L."/>
            <person name="Theobald S."/>
            <person name="Kildgaard S."/>
            <person name="Isbrandt T."/>
            <person name="Kuo A."/>
            <person name="Sato A."/>
            <person name="Lyhne E.K."/>
            <person name="Kogle M.E."/>
            <person name="Wiebenga A."/>
            <person name="Kun R.S."/>
            <person name="Lubbers R.J."/>
            <person name="Makela M.R."/>
            <person name="Barry K."/>
            <person name="Chovatia M."/>
            <person name="Clum A."/>
            <person name="Daum C."/>
            <person name="Haridas S."/>
            <person name="He G."/>
            <person name="LaButti K."/>
            <person name="Lipzen A."/>
            <person name="Riley R."/>
            <person name="Salamov A."/>
            <person name="Simmons B.A."/>
            <person name="Magnuson J.K."/>
            <person name="Henrissat B."/>
            <person name="Mortensen U.H."/>
            <person name="Larsen T.O."/>
            <person name="Devries R.P."/>
            <person name="Grigoriev I.V."/>
            <person name="Machida M."/>
            <person name="Baker S.E."/>
            <person name="Andersen M.R."/>
            <person name="Cantor M.N."/>
            <person name="Hua S.X."/>
        </authorList>
    </citation>
    <scope>NUCLEOTIDE SEQUENCE [LARGE SCALE GENOMIC DNA]</scope>
    <source>
        <strain evidence="2 3">CBS 117616</strain>
    </source>
</reference>
<feature type="transmembrane region" description="Helical" evidence="1">
    <location>
        <begin position="12"/>
        <end position="31"/>
    </location>
</feature>
<keyword evidence="1" id="KW-0812">Transmembrane</keyword>
<name>A0ABQ6WMI7_9EURO</name>
<keyword evidence="1" id="KW-0472">Membrane</keyword>
<evidence type="ECO:0000313" key="2">
    <source>
        <dbReference type="EMBL" id="KAE8418335.1"/>
    </source>
</evidence>
<keyword evidence="3" id="KW-1185">Reference proteome</keyword>
<dbReference type="EMBL" id="ML735727">
    <property type="protein sequence ID" value="KAE8418335.1"/>
    <property type="molecule type" value="Genomic_DNA"/>
</dbReference>
<organism evidence="2 3">
    <name type="scientific">Aspergillus pseudocaelatus</name>
    <dbReference type="NCBI Taxonomy" id="1825620"/>
    <lineage>
        <taxon>Eukaryota</taxon>
        <taxon>Fungi</taxon>
        <taxon>Dikarya</taxon>
        <taxon>Ascomycota</taxon>
        <taxon>Pezizomycotina</taxon>
        <taxon>Eurotiomycetes</taxon>
        <taxon>Eurotiomycetidae</taxon>
        <taxon>Eurotiales</taxon>
        <taxon>Aspergillaceae</taxon>
        <taxon>Aspergillus</taxon>
        <taxon>Aspergillus subgen. Circumdati</taxon>
    </lineage>
</organism>
<proteinExistence type="predicted"/>
<evidence type="ECO:0000313" key="3">
    <source>
        <dbReference type="Proteomes" id="UP000325395"/>
    </source>
</evidence>
<sequence>MSPRLIKVKIDFYLSSSGSLVYLSPISLLTWKGSKSNFLPSAQISVSHLRHGYIQVVRQ</sequence>
<protein>
    <submittedName>
        <fullName evidence="2">Uncharacterized protein</fullName>
    </submittedName>
</protein>